<dbReference type="KEGG" id="lant:TUM19329_29370"/>
<keyword evidence="4" id="KW-1185">Reference proteome</keyword>
<sequence length="155" mass="17169">MTYKNIMLAIDGSNVSNAAVEEINRLTKGKRIHLRVVHVVDEKMVYCGGPGFDHSLIINSLKEEGAEVLESAVKIIEKQSAIKVEKFLLELKVFRETIADMIVAEAADWPADLLVIGSHGRRGFSHFFLGSVAEQVVRNATIPVLIVRSSNELKQ</sequence>
<dbReference type="EMBL" id="AP022839">
    <property type="protein sequence ID" value="BCA96576.1"/>
    <property type="molecule type" value="Genomic_DNA"/>
</dbReference>
<dbReference type="Proteomes" id="UP000502894">
    <property type="component" value="Chromosome"/>
</dbReference>
<reference evidence="3" key="1">
    <citation type="journal article" date="2020" name="Microbiol. Resour. Announc.">
        <title>Complete Genome Sequence of Novel Psychrotolerant Legionella Strain TUM19329, Isolated from Antarctic Lake Sediment.</title>
        <authorList>
            <person name="Shimada S."/>
            <person name="Nakai R."/>
            <person name="Aoki K."/>
            <person name="Shimoeda N."/>
            <person name="Ohno G."/>
            <person name="Miyazaki Y."/>
            <person name="Kudoh S."/>
            <person name="Imura S."/>
            <person name="Watanabe K."/>
            <person name="Ishii Y."/>
            <person name="Tateda K."/>
        </authorList>
    </citation>
    <scope>NUCLEOTIDE SEQUENCE [LARGE SCALE GENOMIC DNA]</scope>
    <source>
        <strain evidence="3">TUM19329</strain>
    </source>
</reference>
<dbReference type="Pfam" id="PF00582">
    <property type="entry name" value="Usp"/>
    <property type="match status" value="1"/>
</dbReference>
<dbReference type="SUPFAM" id="SSF52402">
    <property type="entry name" value="Adenine nucleotide alpha hydrolases-like"/>
    <property type="match status" value="1"/>
</dbReference>
<dbReference type="InterPro" id="IPR014729">
    <property type="entry name" value="Rossmann-like_a/b/a_fold"/>
</dbReference>
<protein>
    <submittedName>
        <fullName evidence="3">Universal stress protein A</fullName>
    </submittedName>
</protein>
<accession>A0A6F8T9B8</accession>
<dbReference type="PANTHER" id="PTHR46268">
    <property type="entry name" value="STRESS RESPONSE PROTEIN NHAX"/>
    <property type="match status" value="1"/>
</dbReference>
<dbReference type="InterPro" id="IPR006015">
    <property type="entry name" value="Universal_stress_UspA"/>
</dbReference>
<dbReference type="PANTHER" id="PTHR46268:SF6">
    <property type="entry name" value="UNIVERSAL STRESS PROTEIN UP12"/>
    <property type="match status" value="1"/>
</dbReference>
<evidence type="ECO:0000259" key="2">
    <source>
        <dbReference type="Pfam" id="PF00582"/>
    </source>
</evidence>
<evidence type="ECO:0000256" key="1">
    <source>
        <dbReference type="ARBA" id="ARBA00008791"/>
    </source>
</evidence>
<gene>
    <name evidence="3" type="ORF">TUM19329_29370</name>
</gene>
<dbReference type="Gene3D" id="3.40.50.620">
    <property type="entry name" value="HUPs"/>
    <property type="match status" value="1"/>
</dbReference>
<dbReference type="InterPro" id="IPR006016">
    <property type="entry name" value="UspA"/>
</dbReference>
<evidence type="ECO:0000313" key="4">
    <source>
        <dbReference type="Proteomes" id="UP000502894"/>
    </source>
</evidence>
<dbReference type="RefSeq" id="WP_173237852.1">
    <property type="nucleotide sequence ID" value="NZ_AP022839.1"/>
</dbReference>
<evidence type="ECO:0000313" key="3">
    <source>
        <dbReference type="EMBL" id="BCA96576.1"/>
    </source>
</evidence>
<organism evidence="3 4">
    <name type="scientific">Legionella antarctica</name>
    <dbReference type="NCBI Taxonomy" id="2708020"/>
    <lineage>
        <taxon>Bacteria</taxon>
        <taxon>Pseudomonadati</taxon>
        <taxon>Pseudomonadota</taxon>
        <taxon>Gammaproteobacteria</taxon>
        <taxon>Legionellales</taxon>
        <taxon>Legionellaceae</taxon>
        <taxon>Legionella</taxon>
    </lineage>
</organism>
<dbReference type="CDD" id="cd00293">
    <property type="entry name" value="USP-like"/>
    <property type="match status" value="1"/>
</dbReference>
<proteinExistence type="inferred from homology"/>
<feature type="domain" description="UspA" evidence="2">
    <location>
        <begin position="3"/>
        <end position="148"/>
    </location>
</feature>
<dbReference type="AlphaFoldDB" id="A0A6F8T9B8"/>
<dbReference type="PRINTS" id="PR01438">
    <property type="entry name" value="UNVRSLSTRESS"/>
</dbReference>
<name>A0A6F8T9B8_9GAMM</name>
<comment type="similarity">
    <text evidence="1">Belongs to the universal stress protein A family.</text>
</comment>